<evidence type="ECO:0000256" key="2">
    <source>
        <dbReference type="ARBA" id="ARBA00007639"/>
    </source>
</evidence>
<dbReference type="PANTHER" id="PTHR30036">
    <property type="entry name" value="D-XYLOSE-BINDING PERIPLASMIC PROTEIN"/>
    <property type="match status" value="1"/>
</dbReference>
<comment type="caution">
    <text evidence="5">The sequence shown here is derived from an EMBL/GenBank/DDBJ whole genome shotgun (WGS) entry which is preliminary data.</text>
</comment>
<dbReference type="PROSITE" id="PS51257">
    <property type="entry name" value="PROKAR_LIPOPROTEIN"/>
    <property type="match status" value="1"/>
</dbReference>
<comment type="similarity">
    <text evidence="2">Belongs to the bacterial solute-binding protein 2 family.</text>
</comment>
<dbReference type="InterPro" id="IPR025997">
    <property type="entry name" value="SBP_2_dom"/>
</dbReference>
<evidence type="ECO:0000313" key="6">
    <source>
        <dbReference type="Proteomes" id="UP001589854"/>
    </source>
</evidence>
<feature type="chain" id="PRO_5047538309" evidence="3">
    <location>
        <begin position="20"/>
        <end position="349"/>
    </location>
</feature>
<feature type="signal peptide" evidence="3">
    <location>
        <begin position="1"/>
        <end position="19"/>
    </location>
</feature>
<evidence type="ECO:0000256" key="3">
    <source>
        <dbReference type="SAM" id="SignalP"/>
    </source>
</evidence>
<keyword evidence="6" id="KW-1185">Reference proteome</keyword>
<dbReference type="EMBL" id="JBHLVO010000013">
    <property type="protein sequence ID" value="MFC0272823.1"/>
    <property type="molecule type" value="Genomic_DNA"/>
</dbReference>
<keyword evidence="3" id="KW-0732">Signal</keyword>
<dbReference type="CDD" id="cd06302">
    <property type="entry name" value="PBP1_LsrB_Quorum_Sensing-like"/>
    <property type="match status" value="1"/>
</dbReference>
<accession>A0ABV6GGL2</accession>
<dbReference type="Proteomes" id="UP001589854">
    <property type="component" value="Unassembled WGS sequence"/>
</dbReference>
<dbReference type="RefSeq" id="WP_378935526.1">
    <property type="nucleotide sequence ID" value="NZ_JBHLVO010000013.1"/>
</dbReference>
<dbReference type="Gene3D" id="3.40.50.2300">
    <property type="match status" value="2"/>
</dbReference>
<dbReference type="InterPro" id="IPR050555">
    <property type="entry name" value="Bact_Solute-Bind_Prot2"/>
</dbReference>
<gene>
    <name evidence="5" type="ORF">ACFFIX_15420</name>
</gene>
<evidence type="ECO:0000259" key="4">
    <source>
        <dbReference type="Pfam" id="PF13407"/>
    </source>
</evidence>
<dbReference type="SUPFAM" id="SSF53822">
    <property type="entry name" value="Periplasmic binding protein-like I"/>
    <property type="match status" value="1"/>
</dbReference>
<sequence>MKKFIGSIVSFMFLIGILAGCVSQGSSNSENEGTTNNASEEKEANGKLKIAVVPKLIGIPYFNASEKGAIQAGEDLGVETIYTGPTEPDAAQQVKVIEDLISQNVDVIAVAPNDPASLTPVLKKAKDQGIIVMDWDTPADQSVVELSVHQIDDEQYGRHIAKSLIEKMGTEDGEIAILTGGLSAANLNTWIDGAKKELEENYPDIKLVTDKIATDEKQQVAYQKTLDLVKSYPNLKGIMAFSTPAPLGAAQAIQEKGLQDDIAVVGTALPTDSKPYLEDGSLDVAILWEPDKLGYLTVALAKQLAEGGKVENGQNVENVGEIEVWEDGKTIIMGPPSDFTAENAADYDF</sequence>
<feature type="domain" description="Periplasmic binding protein" evidence="4">
    <location>
        <begin position="50"/>
        <end position="308"/>
    </location>
</feature>
<proteinExistence type="inferred from homology"/>
<reference evidence="5 6" key="1">
    <citation type="submission" date="2024-09" db="EMBL/GenBank/DDBJ databases">
        <authorList>
            <person name="Sun Q."/>
            <person name="Mori K."/>
        </authorList>
    </citation>
    <scope>NUCLEOTIDE SEQUENCE [LARGE SCALE GENOMIC DNA]</scope>
    <source>
        <strain evidence="5 6">CCM 7228</strain>
    </source>
</reference>
<dbReference type="PANTHER" id="PTHR30036:SF7">
    <property type="entry name" value="ABC TRANSPORTER PERIPLASMIC-BINDING PROTEIN YPHF"/>
    <property type="match status" value="1"/>
</dbReference>
<evidence type="ECO:0000313" key="5">
    <source>
        <dbReference type="EMBL" id="MFC0272823.1"/>
    </source>
</evidence>
<name>A0ABV6GGL2_9BACI</name>
<protein>
    <submittedName>
        <fullName evidence="5">Autoinducer 2 ABC transporter substrate-binding protein</fullName>
    </submittedName>
</protein>
<comment type="subcellular location">
    <subcellularLocation>
        <location evidence="1">Cell envelope</location>
    </subcellularLocation>
</comment>
<organism evidence="5 6">
    <name type="scientific">Metabacillus herbersteinensis</name>
    <dbReference type="NCBI Taxonomy" id="283816"/>
    <lineage>
        <taxon>Bacteria</taxon>
        <taxon>Bacillati</taxon>
        <taxon>Bacillota</taxon>
        <taxon>Bacilli</taxon>
        <taxon>Bacillales</taxon>
        <taxon>Bacillaceae</taxon>
        <taxon>Metabacillus</taxon>
    </lineage>
</organism>
<dbReference type="Pfam" id="PF13407">
    <property type="entry name" value="Peripla_BP_4"/>
    <property type="match status" value="1"/>
</dbReference>
<evidence type="ECO:0000256" key="1">
    <source>
        <dbReference type="ARBA" id="ARBA00004196"/>
    </source>
</evidence>
<dbReference type="InterPro" id="IPR028082">
    <property type="entry name" value="Peripla_BP_I"/>
</dbReference>